<accession>A0A4S4KTU5</accession>
<dbReference type="EMBL" id="SGPK01000562">
    <property type="protein sequence ID" value="THH02112.1"/>
    <property type="molecule type" value="Genomic_DNA"/>
</dbReference>
<comment type="caution">
    <text evidence="1">The sequence shown here is derived from an EMBL/GenBank/DDBJ whole genome shotgun (WGS) entry which is preliminary data.</text>
</comment>
<protein>
    <submittedName>
        <fullName evidence="1">Uncharacterized protein</fullName>
    </submittedName>
</protein>
<organism evidence="1 2">
    <name type="scientific">Phellinidium pouzarii</name>
    <dbReference type="NCBI Taxonomy" id="167371"/>
    <lineage>
        <taxon>Eukaryota</taxon>
        <taxon>Fungi</taxon>
        <taxon>Dikarya</taxon>
        <taxon>Basidiomycota</taxon>
        <taxon>Agaricomycotina</taxon>
        <taxon>Agaricomycetes</taxon>
        <taxon>Hymenochaetales</taxon>
        <taxon>Hymenochaetaceae</taxon>
        <taxon>Phellinidium</taxon>
    </lineage>
</organism>
<dbReference type="AlphaFoldDB" id="A0A4S4KTU5"/>
<evidence type="ECO:0000313" key="1">
    <source>
        <dbReference type="EMBL" id="THH02112.1"/>
    </source>
</evidence>
<proteinExistence type="predicted"/>
<keyword evidence="2" id="KW-1185">Reference proteome</keyword>
<gene>
    <name evidence="1" type="ORF">EW145_g6804</name>
</gene>
<reference evidence="1 2" key="1">
    <citation type="submission" date="2019-02" db="EMBL/GenBank/DDBJ databases">
        <title>Genome sequencing of the rare red list fungi Phellinidium pouzarii.</title>
        <authorList>
            <person name="Buettner E."/>
            <person name="Kellner H."/>
        </authorList>
    </citation>
    <scope>NUCLEOTIDE SEQUENCE [LARGE SCALE GENOMIC DNA]</scope>
    <source>
        <strain evidence="1 2">DSM 108285</strain>
    </source>
</reference>
<name>A0A4S4KTU5_9AGAM</name>
<dbReference type="Proteomes" id="UP000308199">
    <property type="component" value="Unassembled WGS sequence"/>
</dbReference>
<sequence length="110" mass="11717">MVCDIIRAVQAIPLALVTLYTRSGLASQKATWISCCVRSGRARARALKRRAGLASVLSSCPSDLLDRIRLGRCTHHIASPAALKLKGPTSDCIVTCGASRNWTPTTPTIA</sequence>
<evidence type="ECO:0000313" key="2">
    <source>
        <dbReference type="Proteomes" id="UP000308199"/>
    </source>
</evidence>